<evidence type="ECO:0000256" key="4">
    <source>
        <dbReference type="ARBA" id="ARBA00022989"/>
    </source>
</evidence>
<accession>A0A7Y0RFC1</accession>
<dbReference type="GO" id="GO:0008146">
    <property type="term" value="F:sulfotransferase activity"/>
    <property type="evidence" value="ECO:0007669"/>
    <property type="project" value="InterPro"/>
</dbReference>
<evidence type="ECO:0000313" key="9">
    <source>
        <dbReference type="Proteomes" id="UP000567186"/>
    </source>
</evidence>
<dbReference type="GO" id="GO:0016051">
    <property type="term" value="P:carbohydrate biosynthetic process"/>
    <property type="evidence" value="ECO:0007669"/>
    <property type="project" value="InterPro"/>
</dbReference>
<dbReference type="EMBL" id="JABCKY010000009">
    <property type="protein sequence ID" value="NMT65219.1"/>
    <property type="molecule type" value="Genomic_DNA"/>
</dbReference>
<name>A0A7Y0RFC1_9GAMM</name>
<keyword evidence="4" id="KW-1133">Transmembrane helix</keyword>
<comment type="caution">
    <text evidence="8">The sequence shown here is derived from an EMBL/GenBank/DDBJ whole genome shotgun (WGS) entry which is preliminary data.</text>
</comment>
<gene>
    <name evidence="8" type="ORF">HIU99_16675</name>
</gene>
<organism evidence="8 9">
    <name type="scientific">Marinobacter orientalis</name>
    <dbReference type="NCBI Taxonomy" id="1928859"/>
    <lineage>
        <taxon>Bacteria</taxon>
        <taxon>Pseudomonadati</taxon>
        <taxon>Pseudomonadota</taxon>
        <taxon>Gammaproteobacteria</taxon>
        <taxon>Pseudomonadales</taxon>
        <taxon>Marinobacteraceae</taxon>
        <taxon>Marinobacter</taxon>
    </lineage>
</organism>
<keyword evidence="3" id="KW-0812">Transmembrane</keyword>
<keyword evidence="9" id="KW-1185">Reference proteome</keyword>
<evidence type="ECO:0000313" key="8">
    <source>
        <dbReference type="EMBL" id="NMT65219.1"/>
    </source>
</evidence>
<reference evidence="8 9" key="1">
    <citation type="submission" date="2020-04" db="EMBL/GenBank/DDBJ databases">
        <title>Marinobacter oceani sp. nov., isolated from marine solar saltern.</title>
        <authorList>
            <person name="Chen X.-Y."/>
        </authorList>
    </citation>
    <scope>NUCLEOTIDE SEQUENCE [LARGE SCALE GENOMIC DNA]</scope>
    <source>
        <strain evidence="8 9">W62</strain>
    </source>
</reference>
<evidence type="ECO:0000256" key="7">
    <source>
        <dbReference type="ARBA" id="ARBA00023180"/>
    </source>
</evidence>
<evidence type="ECO:0000256" key="5">
    <source>
        <dbReference type="ARBA" id="ARBA00023034"/>
    </source>
</evidence>
<evidence type="ECO:0000256" key="3">
    <source>
        <dbReference type="ARBA" id="ARBA00022692"/>
    </source>
</evidence>
<dbReference type="InterPro" id="IPR018011">
    <property type="entry name" value="Carb_sulfotrans_8-10"/>
</dbReference>
<keyword evidence="6" id="KW-0472">Membrane</keyword>
<protein>
    <submittedName>
        <fullName evidence="8">Sulfotransferase family 2 domain-containing protein</fullName>
    </submittedName>
</protein>
<dbReference type="Proteomes" id="UP000567186">
    <property type="component" value="Unassembled WGS sequence"/>
</dbReference>
<dbReference type="PANTHER" id="PTHR12137:SF54">
    <property type="entry name" value="CARBOHYDRATE SULFOTRANSFERASE"/>
    <property type="match status" value="1"/>
</dbReference>
<evidence type="ECO:0000256" key="1">
    <source>
        <dbReference type="ARBA" id="ARBA00004323"/>
    </source>
</evidence>
<comment type="subcellular location">
    <subcellularLocation>
        <location evidence="1">Golgi apparatus membrane</location>
        <topology evidence="1">Single-pass type II membrane protein</topology>
    </subcellularLocation>
</comment>
<dbReference type="RefSeq" id="WP_135956347.1">
    <property type="nucleotide sequence ID" value="NZ_JABCKY010000009.1"/>
</dbReference>
<dbReference type="PANTHER" id="PTHR12137">
    <property type="entry name" value="CARBOHYDRATE SULFOTRANSFERASE"/>
    <property type="match status" value="1"/>
</dbReference>
<dbReference type="InterPro" id="IPR005331">
    <property type="entry name" value="Sulfotransferase"/>
</dbReference>
<proteinExistence type="predicted"/>
<keyword evidence="2 8" id="KW-0808">Transferase</keyword>
<dbReference type="GO" id="GO:0016020">
    <property type="term" value="C:membrane"/>
    <property type="evidence" value="ECO:0007669"/>
    <property type="project" value="InterPro"/>
</dbReference>
<dbReference type="OrthoDB" id="288532at2"/>
<evidence type="ECO:0000256" key="2">
    <source>
        <dbReference type="ARBA" id="ARBA00022679"/>
    </source>
</evidence>
<keyword evidence="7" id="KW-0325">Glycoprotein</keyword>
<dbReference type="AlphaFoldDB" id="A0A7Y0RFC1"/>
<dbReference type="Pfam" id="PF03567">
    <property type="entry name" value="Sulfotransfer_2"/>
    <property type="match status" value="1"/>
</dbReference>
<evidence type="ECO:0000256" key="6">
    <source>
        <dbReference type="ARBA" id="ARBA00023136"/>
    </source>
</evidence>
<sequence>MKRSDISENNIKKMKRWGDYQNNTNVSLVNNYIYFAIDKVANSTIKQYLFDKEYAPVNKAVLSLYDPRCSPLLSPYQLPYTPSELLIESDFYKFAFVRNPYSRILSCYLDRILTHTSRPSRDFRKSLKKDAFDFKDFVSVICHQSSNEQNSHWRVQADDILFDLVDFDFIGKFENLSEDLMHINSAIFGTMLDKKVLDGNFSPKKTSANEKIEEYYTQELLDMIYYAYRKDFEYFGYEKIVL</sequence>
<keyword evidence="5" id="KW-0333">Golgi apparatus</keyword>